<dbReference type="NCBIfam" id="NF041568">
    <property type="entry name" value="Jag_EloR"/>
    <property type="match status" value="1"/>
</dbReference>
<comment type="function">
    <text evidence="6">A probable RNA chaperone. Forms a complex with KhpA which binds to cellular RNA and controls its expression. Plays a role in peptidoglycan (PG) homeostasis and cell length regulation.</text>
</comment>
<dbReference type="Pfam" id="PF01424">
    <property type="entry name" value="R3H"/>
    <property type="match status" value="1"/>
</dbReference>
<comment type="subunit">
    <text evidence="6">Forms a complex with KhpA.</text>
</comment>
<keyword evidence="10" id="KW-1185">Reference proteome</keyword>
<dbReference type="SMART" id="SM01245">
    <property type="entry name" value="Jag_N"/>
    <property type="match status" value="1"/>
</dbReference>
<dbReference type="InterPro" id="IPR036867">
    <property type="entry name" value="R3H_dom_sf"/>
</dbReference>
<dbReference type="PANTHER" id="PTHR35800">
    <property type="entry name" value="PROTEIN JAG"/>
    <property type="match status" value="1"/>
</dbReference>
<comment type="similarity">
    <text evidence="6">Belongs to the KhpB RNA-binding protein family.</text>
</comment>
<keyword evidence="4 6" id="KW-0143">Chaperone</keyword>
<comment type="domain">
    <text evidence="6">Has an N-terminal Jag-N domain and 2 RNA-binding domains (KH and R3H).</text>
</comment>
<reference evidence="9 10" key="1">
    <citation type="submission" date="2020-08" db="EMBL/GenBank/DDBJ databases">
        <title>Genome public.</title>
        <authorList>
            <person name="Liu C."/>
            <person name="Sun Q."/>
        </authorList>
    </citation>
    <scope>NUCLEOTIDE SEQUENCE [LARGE SCALE GENOMIC DNA]</scope>
    <source>
        <strain evidence="9 10">NSJ-71</strain>
    </source>
</reference>
<sequence>MNNMIREAIGVGETEVLALEDAKRQLGIDESEIVEFEVIQRAEKKKFGLFGGAPAKVKITLKAGPAETAEEFLSNVLKNMKLESVSINKKEIENGVEFDLEGENVGFVIGRRGETLDALQYLTSLVANHADNSYFKVTVNTGDYREKREKTLEILGRKLAFKAIKTGRKTSLEPMNPYERRIIHTSVQKVNGAISWSEGENANRHVVIGPDPKFKRYSRNNNSGYNRGRGGRRPYNNNSVNNEVNPDRKPLNEGSLDGLYGRIDK</sequence>
<dbReference type="InterPro" id="IPR038247">
    <property type="entry name" value="Jag_N_dom_sf"/>
</dbReference>
<dbReference type="InterPro" id="IPR032782">
    <property type="entry name" value="KhpB_N"/>
</dbReference>
<dbReference type="Gene3D" id="3.30.300.20">
    <property type="match status" value="1"/>
</dbReference>
<comment type="caution">
    <text evidence="6">Lacks conserved residue(s) required for the propagation of feature annotation.</text>
</comment>
<dbReference type="SMART" id="SM00393">
    <property type="entry name" value="R3H"/>
    <property type="match status" value="1"/>
</dbReference>
<dbReference type="Pfam" id="PF13083">
    <property type="entry name" value="KH_KhpA-B"/>
    <property type="match status" value="1"/>
</dbReference>
<evidence type="ECO:0000259" key="8">
    <source>
        <dbReference type="PROSITE" id="PS51061"/>
    </source>
</evidence>
<dbReference type="SUPFAM" id="SSF82708">
    <property type="entry name" value="R3H domain"/>
    <property type="match status" value="1"/>
</dbReference>
<comment type="caution">
    <text evidence="9">The sequence shown here is derived from an EMBL/GenBank/DDBJ whole genome shotgun (WGS) entry which is preliminary data.</text>
</comment>
<dbReference type="PROSITE" id="PS51061">
    <property type="entry name" value="R3H"/>
    <property type="match status" value="1"/>
</dbReference>
<dbReference type="CDD" id="cd02644">
    <property type="entry name" value="R3H_jag"/>
    <property type="match status" value="1"/>
</dbReference>
<gene>
    <name evidence="6" type="primary">khpB</name>
    <name evidence="6" type="synonym">eloR</name>
    <name evidence="9" type="ORF">H8R91_11585</name>
</gene>
<dbReference type="HAMAP" id="MF_00867">
    <property type="entry name" value="KhpB"/>
    <property type="match status" value="1"/>
</dbReference>
<dbReference type="InterPro" id="IPR034079">
    <property type="entry name" value="R3H_KhpB"/>
</dbReference>
<dbReference type="InterPro" id="IPR015946">
    <property type="entry name" value="KH_dom-like_a/b"/>
</dbReference>
<dbReference type="InterPro" id="IPR038008">
    <property type="entry name" value="Jag_KH"/>
</dbReference>
<dbReference type="InterPro" id="IPR039247">
    <property type="entry name" value="KhpB"/>
</dbReference>
<feature type="region of interest" description="Disordered" evidence="7">
    <location>
        <begin position="207"/>
        <end position="265"/>
    </location>
</feature>
<dbReference type="PANTHER" id="PTHR35800:SF1">
    <property type="entry name" value="RNA-BINDING PROTEIN KHPB"/>
    <property type="match status" value="1"/>
</dbReference>
<dbReference type="CDD" id="cd02414">
    <property type="entry name" value="KH-II_Jag"/>
    <property type="match status" value="1"/>
</dbReference>
<dbReference type="Pfam" id="PF14804">
    <property type="entry name" value="Jag_N"/>
    <property type="match status" value="1"/>
</dbReference>
<evidence type="ECO:0000256" key="1">
    <source>
        <dbReference type="ARBA" id="ARBA00022490"/>
    </source>
</evidence>
<feature type="domain" description="R3H" evidence="8">
    <location>
        <begin position="146"/>
        <end position="212"/>
    </location>
</feature>
<keyword evidence="1 6" id="KW-0963">Cytoplasm</keyword>
<evidence type="ECO:0000256" key="7">
    <source>
        <dbReference type="SAM" id="MobiDB-lite"/>
    </source>
</evidence>
<dbReference type="EMBL" id="JACOPS010000007">
    <property type="protein sequence ID" value="MBC5729151.1"/>
    <property type="molecule type" value="Genomic_DNA"/>
</dbReference>
<evidence type="ECO:0000256" key="3">
    <source>
        <dbReference type="ARBA" id="ARBA00022960"/>
    </source>
</evidence>
<dbReference type="Proteomes" id="UP000636755">
    <property type="component" value="Unassembled WGS sequence"/>
</dbReference>
<keyword evidence="3 6" id="KW-0133">Cell shape</keyword>
<comment type="subcellular location">
    <subcellularLocation>
        <location evidence="6">Cytoplasm</location>
    </subcellularLocation>
</comment>
<protein>
    <recommendedName>
        <fullName evidence="6">RNA-binding protein KhpB</fullName>
    </recommendedName>
    <alternativeName>
        <fullName evidence="6">RNA-binding protein EloR</fullName>
    </alternativeName>
</protein>
<organism evidence="9 10">
    <name type="scientific">Ruminococcus intestinalis</name>
    <dbReference type="NCBI Taxonomy" id="2763066"/>
    <lineage>
        <taxon>Bacteria</taxon>
        <taxon>Bacillati</taxon>
        <taxon>Bacillota</taxon>
        <taxon>Clostridia</taxon>
        <taxon>Eubacteriales</taxon>
        <taxon>Oscillospiraceae</taxon>
        <taxon>Ruminococcus</taxon>
    </lineage>
</organism>
<keyword evidence="2 6" id="KW-0694">RNA-binding</keyword>
<dbReference type="Gene3D" id="3.30.1370.50">
    <property type="entry name" value="R3H-like domain"/>
    <property type="match status" value="1"/>
</dbReference>
<accession>A0ABR7HNW2</accession>
<evidence type="ECO:0000256" key="4">
    <source>
        <dbReference type="ARBA" id="ARBA00023186"/>
    </source>
</evidence>
<keyword evidence="5 6" id="KW-0961">Cell wall biogenesis/degradation</keyword>
<dbReference type="Gene3D" id="3.30.30.80">
    <property type="entry name" value="probable RNA-binding protein from clostridium symbiosum atcc 14940"/>
    <property type="match status" value="1"/>
</dbReference>
<feature type="compositionally biased region" description="Low complexity" evidence="7">
    <location>
        <begin position="233"/>
        <end position="244"/>
    </location>
</feature>
<evidence type="ECO:0000256" key="5">
    <source>
        <dbReference type="ARBA" id="ARBA00023316"/>
    </source>
</evidence>
<name>A0ABR7HNW2_9FIRM</name>
<proteinExistence type="inferred from homology"/>
<evidence type="ECO:0000313" key="10">
    <source>
        <dbReference type="Proteomes" id="UP000636755"/>
    </source>
</evidence>
<evidence type="ECO:0000313" key="9">
    <source>
        <dbReference type="EMBL" id="MBC5729151.1"/>
    </source>
</evidence>
<evidence type="ECO:0000256" key="2">
    <source>
        <dbReference type="ARBA" id="ARBA00022884"/>
    </source>
</evidence>
<evidence type="ECO:0000256" key="6">
    <source>
        <dbReference type="HAMAP-Rule" id="MF_00867"/>
    </source>
</evidence>
<dbReference type="InterPro" id="IPR001374">
    <property type="entry name" value="R3H_dom"/>
</dbReference>